<sequence>MMSEKQLDRLLVLAHEAGAGPEMGFEPHEDPVSVMKANVRLMRVVEVVARTTGMTESEVLMEVFDKLRKGW</sequence>
<evidence type="ECO:0000313" key="1">
    <source>
        <dbReference type="EMBL" id="KKL27356.1"/>
    </source>
</evidence>
<protein>
    <submittedName>
        <fullName evidence="1">Uncharacterized protein</fullName>
    </submittedName>
</protein>
<comment type="caution">
    <text evidence="1">The sequence shown here is derived from an EMBL/GenBank/DDBJ whole genome shotgun (WGS) entry which is preliminary data.</text>
</comment>
<proteinExistence type="predicted"/>
<dbReference type="EMBL" id="LAZR01035494">
    <property type="protein sequence ID" value="KKL27356.1"/>
    <property type="molecule type" value="Genomic_DNA"/>
</dbReference>
<organism evidence="1">
    <name type="scientific">marine sediment metagenome</name>
    <dbReference type="NCBI Taxonomy" id="412755"/>
    <lineage>
        <taxon>unclassified sequences</taxon>
        <taxon>metagenomes</taxon>
        <taxon>ecological metagenomes</taxon>
    </lineage>
</organism>
<gene>
    <name evidence="1" type="ORF">LCGC14_2385980</name>
</gene>
<reference evidence="1" key="1">
    <citation type="journal article" date="2015" name="Nature">
        <title>Complex archaea that bridge the gap between prokaryotes and eukaryotes.</title>
        <authorList>
            <person name="Spang A."/>
            <person name="Saw J.H."/>
            <person name="Jorgensen S.L."/>
            <person name="Zaremba-Niedzwiedzka K."/>
            <person name="Martijn J."/>
            <person name="Lind A.E."/>
            <person name="van Eijk R."/>
            <person name="Schleper C."/>
            <person name="Guy L."/>
            <person name="Ettema T.J."/>
        </authorList>
    </citation>
    <scope>NUCLEOTIDE SEQUENCE</scope>
</reference>
<accession>A0A0F9EBY5</accession>
<name>A0A0F9EBY5_9ZZZZ</name>
<dbReference type="AlphaFoldDB" id="A0A0F9EBY5"/>